<evidence type="ECO:0000313" key="3">
    <source>
        <dbReference type="EMBL" id="KAK0428875.1"/>
    </source>
</evidence>
<sequence>MLLLAVVFFPLISSAHSECWNDRLVSKSECIPVGDWTEAIKEQCDTIDNLKFEENCAGIEFKAVNFSCCSPMKGCKGVESARWPFLTTATHFPTSQLIGSIRRGDYSGFKIQFTLQETLDKLTGLMTMFASNTRDCGYDKLGDKADSFLSSYHSIMAKLTGENNKRTKVLHEVLMSIIDGKSTCSLEEQLEEFNIDKLIEKHANRSLKAFPELKEKLEDQLIELQISSTPGILRKHLSFLKDDDASRRVIDLYKQLIKKKDFSIITEEESKHPVGVNSTKNETIHVPDSVKGLVKETLKITPMSDAEVPDMIKPKELISPLSLAFKKIVSLFTDRLTEKFSDYADKKKEDRLSRIDPLGPPSLPGPISSLQTVLSMIPGGSEENESIESGLGGPLSSILALSSLGSGGSKERSGFSPLSALRSLLPFMPSGPLAESESPSYGAMLSSLSFAHRPHGSDKESEISSGFSPFSLRRMQELQKLVDESSETEGSGEDGWVDDGERKWKIIDNPEDYGSGDEYITVNEEPDFMPKIVRARPVYKTVPSS</sequence>
<gene>
    <name evidence="3" type="ORF">QR680_011060</name>
</gene>
<dbReference type="AlphaFoldDB" id="A0AA39IR03"/>
<feature type="chain" id="PRO_5041275635" evidence="2">
    <location>
        <begin position="18"/>
        <end position="545"/>
    </location>
</feature>
<proteinExistence type="predicted"/>
<evidence type="ECO:0000256" key="1">
    <source>
        <dbReference type="SAM" id="MobiDB-lite"/>
    </source>
</evidence>
<evidence type="ECO:0000313" key="4">
    <source>
        <dbReference type="Proteomes" id="UP001175271"/>
    </source>
</evidence>
<dbReference type="Proteomes" id="UP001175271">
    <property type="component" value="Unassembled WGS sequence"/>
</dbReference>
<reference evidence="3" key="1">
    <citation type="submission" date="2023-06" db="EMBL/GenBank/DDBJ databases">
        <title>Genomic analysis of the entomopathogenic nematode Steinernema hermaphroditum.</title>
        <authorList>
            <person name="Schwarz E.M."/>
            <person name="Heppert J.K."/>
            <person name="Baniya A."/>
            <person name="Schwartz H.T."/>
            <person name="Tan C.-H."/>
            <person name="Antoshechkin I."/>
            <person name="Sternberg P.W."/>
            <person name="Goodrich-Blair H."/>
            <person name="Dillman A.R."/>
        </authorList>
    </citation>
    <scope>NUCLEOTIDE SEQUENCE</scope>
    <source>
        <strain evidence="3">PS9179</strain>
        <tissue evidence="3">Whole animal</tissue>
    </source>
</reference>
<feature type="compositionally biased region" description="Basic and acidic residues" evidence="1">
    <location>
        <begin position="499"/>
        <end position="508"/>
    </location>
</feature>
<feature type="region of interest" description="Disordered" evidence="1">
    <location>
        <begin position="480"/>
        <end position="509"/>
    </location>
</feature>
<accession>A0AA39IR03</accession>
<feature type="compositionally biased region" description="Acidic residues" evidence="1">
    <location>
        <begin position="484"/>
        <end position="498"/>
    </location>
</feature>
<organism evidence="3 4">
    <name type="scientific">Steinernema hermaphroditum</name>
    <dbReference type="NCBI Taxonomy" id="289476"/>
    <lineage>
        <taxon>Eukaryota</taxon>
        <taxon>Metazoa</taxon>
        <taxon>Ecdysozoa</taxon>
        <taxon>Nematoda</taxon>
        <taxon>Chromadorea</taxon>
        <taxon>Rhabditida</taxon>
        <taxon>Tylenchina</taxon>
        <taxon>Panagrolaimomorpha</taxon>
        <taxon>Strongyloidoidea</taxon>
        <taxon>Steinernematidae</taxon>
        <taxon>Steinernema</taxon>
    </lineage>
</organism>
<name>A0AA39IR03_9BILA</name>
<dbReference type="EMBL" id="JAUCMV010000001">
    <property type="protein sequence ID" value="KAK0428875.1"/>
    <property type="molecule type" value="Genomic_DNA"/>
</dbReference>
<evidence type="ECO:0000256" key="2">
    <source>
        <dbReference type="SAM" id="SignalP"/>
    </source>
</evidence>
<keyword evidence="4" id="KW-1185">Reference proteome</keyword>
<keyword evidence="2" id="KW-0732">Signal</keyword>
<feature type="signal peptide" evidence="2">
    <location>
        <begin position="1"/>
        <end position="17"/>
    </location>
</feature>
<comment type="caution">
    <text evidence="3">The sequence shown here is derived from an EMBL/GenBank/DDBJ whole genome shotgun (WGS) entry which is preliminary data.</text>
</comment>
<protein>
    <submittedName>
        <fullName evidence="3">Uncharacterized protein</fullName>
    </submittedName>
</protein>